<dbReference type="EMBL" id="BAZW01000089">
    <property type="protein sequence ID" value="GAO27709.1"/>
    <property type="molecule type" value="Genomic_DNA"/>
</dbReference>
<comment type="caution">
    <text evidence="1">The sequence shown here is derived from an EMBL/GenBank/DDBJ whole genome shotgun (WGS) entry which is preliminary data.</text>
</comment>
<reference evidence="1 2" key="1">
    <citation type="journal article" date="2015" name="Microbes Environ.">
        <title>Distribution and evolution of nitrogen fixation genes in the phylum bacteroidetes.</title>
        <authorList>
            <person name="Inoue J."/>
            <person name="Oshima K."/>
            <person name="Suda W."/>
            <person name="Sakamoto M."/>
            <person name="Iino T."/>
            <person name="Noda S."/>
            <person name="Hongoh Y."/>
            <person name="Hattori M."/>
            <person name="Ohkuma M."/>
        </authorList>
    </citation>
    <scope>NUCLEOTIDE SEQUENCE [LARGE SCALE GENOMIC DNA]</scope>
    <source>
        <strain evidence="1">JCM 15548</strain>
    </source>
</reference>
<keyword evidence="2" id="KW-1185">Reference proteome</keyword>
<name>A0A0E9LR35_9BACT</name>
<dbReference type="Proteomes" id="UP000032900">
    <property type="component" value="Unassembled WGS sequence"/>
</dbReference>
<gene>
    <name evidence="1" type="ORF">JCM15548_14555</name>
</gene>
<protein>
    <submittedName>
        <fullName evidence="1">Esterase, SGNH hydrolase-type domain</fullName>
    </submittedName>
</protein>
<organism evidence="1 2">
    <name type="scientific">Geofilum rubicundum JCM 15548</name>
    <dbReference type="NCBI Taxonomy" id="1236989"/>
    <lineage>
        <taxon>Bacteria</taxon>
        <taxon>Pseudomonadati</taxon>
        <taxon>Bacteroidota</taxon>
        <taxon>Bacteroidia</taxon>
        <taxon>Marinilabiliales</taxon>
        <taxon>Marinilabiliaceae</taxon>
        <taxon>Geofilum</taxon>
    </lineage>
</organism>
<dbReference type="OrthoDB" id="869432at2"/>
<accession>A0A0E9LR35</accession>
<evidence type="ECO:0000313" key="2">
    <source>
        <dbReference type="Proteomes" id="UP000032900"/>
    </source>
</evidence>
<dbReference type="Gene3D" id="3.40.50.1110">
    <property type="entry name" value="SGNH hydrolase"/>
    <property type="match status" value="1"/>
</dbReference>
<sequence length="315" mass="37079">MKRFILKIALFVAPLLLLLYPMDYYFSKSLKETAMAQGEYEVWNDIFHASVDADVAIYGSSRAWVHINPQILEDSLNRSAYNLGIDGQNLWMQMLRHQQYLAHNPYPEVIIHSLDVFTLEPRINDYNNYNNDQFLPYLFWHDYFEDTDLLPPIYDKYDHCVPMLRYQNRGMRVLLSMIPHYKKGPLRTRGFVANEATWNTDFDKAREERGSYEVVIDSATVALFREYLADCQQKNIQVVLVYSPEYIEGQHFVSNRQELFTLLNDIATEFNLPFLDYSSHEMCLNRSYFYNAIHLNATGANHFSRILAHDLKPLL</sequence>
<dbReference type="AlphaFoldDB" id="A0A0E9LR35"/>
<dbReference type="RefSeq" id="WP_062128706.1">
    <property type="nucleotide sequence ID" value="NZ_BAZW01000089.1"/>
</dbReference>
<dbReference type="InterPro" id="IPR036514">
    <property type="entry name" value="SGNH_hydro_sf"/>
</dbReference>
<dbReference type="GO" id="GO:0016788">
    <property type="term" value="F:hydrolase activity, acting on ester bonds"/>
    <property type="evidence" value="ECO:0007669"/>
    <property type="project" value="UniProtKB-ARBA"/>
</dbReference>
<dbReference type="SUPFAM" id="SSF52266">
    <property type="entry name" value="SGNH hydrolase"/>
    <property type="match status" value="1"/>
</dbReference>
<evidence type="ECO:0000313" key="1">
    <source>
        <dbReference type="EMBL" id="GAO27709.1"/>
    </source>
</evidence>
<keyword evidence="1" id="KW-0378">Hydrolase</keyword>
<proteinExistence type="predicted"/>
<dbReference type="STRING" id="1236989.JCM15548_14555"/>